<dbReference type="RefSeq" id="WP_083643756.1">
    <property type="nucleotide sequence ID" value="NZ_AMRU01000002.1"/>
</dbReference>
<keyword evidence="11" id="KW-1185">Reference proteome</keyword>
<dbReference type="PANTHER" id="PTHR12147">
    <property type="entry name" value="METALLOPEPTIDASE M28 FAMILY MEMBER"/>
    <property type="match status" value="1"/>
</dbReference>
<keyword evidence="5" id="KW-0926">Vacuole</keyword>
<evidence type="ECO:0000256" key="2">
    <source>
        <dbReference type="ARBA" id="ARBA00004128"/>
    </source>
</evidence>
<evidence type="ECO:0000256" key="5">
    <source>
        <dbReference type="ARBA" id="ARBA00022554"/>
    </source>
</evidence>
<dbReference type="STRING" id="1229726.GRFL_1209"/>
<sequence>MSKRLTGLLAFLLLILAVWISFNFDQSNYHSGESMTATAFSTDRALKHIEKIGSIPHYVGSAAHSEMRNYIVDQLQEMGLEVQTQEGYNLDARGTLVLPENILARIKGSGNGNALILMTHYDSAPHSSNGASDAGSGVATILEGLRAFLEKETPHQNDIIILFTDAEELGLNGAELFVKDHPWARDAKLALNFEARGSGGNSFMLLETNGSNSRLIKAFKAANPKFPVSNSLAYSIYKMLPNDTDLTVLREDANINGYNFAFIDDHFDYHTAMDLPARLDRSTLKQQGSYLMPLLDYFKDADLDKLNSDRDLIYFNLPFGEFVTYPYDWIIPMLIVAISAFILLLIYGMRRQAFKIGDIFFGFLPMLISLIASGIGVWLFWKACLFLYPGYDEILQGFPYNGYNYLAAGILLAIGICFYVYHLFRKKSGGKNLFIAPLLLWIIVCALLSVYLTGASYFLLPVFFGLIQLFVMIRQEKPNRALMALLCFPAIVLIAPFVWSLPVALGLKMLFASGILAALLFLLHIPVFGYFKKLKTFGTLCLIAFAVLVIIAHFRSGFNENRPKPNSLVYVQDLDEKTANFYSYDHISDDWTEKIFGDDPQVHTNPESNFSSKYGNGFTFSAEAPMIDLPQPSVILSEIENDTANISRYSMKIAPNRPVNRIEIYELNDINFQDFSANGLAAGSLKKAEETYHVHGKRWQERVLTYYVTNRDTLSLEFSFENRPDHKPKFVIYESAYDLIGNRELGVEKRPKGMIPKPFILNDATILKKTVSLEKE</sequence>
<dbReference type="PANTHER" id="PTHR12147:SF58">
    <property type="entry name" value="VACUOLAR MEMBRANE PROTEASE"/>
    <property type="match status" value="1"/>
</dbReference>
<organism evidence="10 11">
    <name type="scientific">Christiangramia flava JLT2011</name>
    <dbReference type="NCBI Taxonomy" id="1229726"/>
    <lineage>
        <taxon>Bacteria</taxon>
        <taxon>Pseudomonadati</taxon>
        <taxon>Bacteroidota</taxon>
        <taxon>Flavobacteriia</taxon>
        <taxon>Flavobacteriales</taxon>
        <taxon>Flavobacteriaceae</taxon>
        <taxon>Christiangramia</taxon>
    </lineage>
</organism>
<dbReference type="GO" id="GO:0006508">
    <property type="term" value="P:proteolysis"/>
    <property type="evidence" value="ECO:0007669"/>
    <property type="project" value="InterPro"/>
</dbReference>
<dbReference type="AlphaFoldDB" id="A0A1L7I433"/>
<protein>
    <recommendedName>
        <fullName evidence="4">Vacuolar membrane protease</fullName>
    </recommendedName>
    <alternativeName>
        <fullName evidence="8">FXNA-related family protease 1</fullName>
    </alternativeName>
</protein>
<keyword evidence="6" id="KW-1133">Transmembrane helix</keyword>
<evidence type="ECO:0000313" key="11">
    <source>
        <dbReference type="Proteomes" id="UP000186230"/>
    </source>
</evidence>
<dbReference type="InterPro" id="IPR045175">
    <property type="entry name" value="M28_fam"/>
</dbReference>
<dbReference type="InterPro" id="IPR007484">
    <property type="entry name" value="Peptidase_M28"/>
</dbReference>
<comment type="function">
    <text evidence="1">May be involved in vacuolar sorting and osmoregulation.</text>
</comment>
<proteinExistence type="inferred from homology"/>
<evidence type="ECO:0000256" key="8">
    <source>
        <dbReference type="ARBA" id="ARBA00031512"/>
    </source>
</evidence>
<dbReference type="EMBL" id="CP016359">
    <property type="protein sequence ID" value="APU67933.1"/>
    <property type="molecule type" value="Genomic_DNA"/>
</dbReference>
<dbReference type="Gene3D" id="3.40.630.10">
    <property type="entry name" value="Zn peptidases"/>
    <property type="match status" value="1"/>
</dbReference>
<dbReference type="KEGG" id="gfl:GRFL_1209"/>
<dbReference type="Proteomes" id="UP000186230">
    <property type="component" value="Chromosome"/>
</dbReference>
<dbReference type="OrthoDB" id="9778250at2"/>
<evidence type="ECO:0000313" key="10">
    <source>
        <dbReference type="EMBL" id="APU67933.1"/>
    </source>
</evidence>
<evidence type="ECO:0000256" key="1">
    <source>
        <dbReference type="ARBA" id="ARBA00003273"/>
    </source>
</evidence>
<dbReference type="SUPFAM" id="SSF53187">
    <property type="entry name" value="Zn-dependent exopeptidases"/>
    <property type="match status" value="1"/>
</dbReference>
<name>A0A1L7I433_9FLAO</name>
<keyword evidence="6" id="KW-0812">Transmembrane</keyword>
<accession>A0A1L7I433</accession>
<dbReference type="Pfam" id="PF04389">
    <property type="entry name" value="Peptidase_M28"/>
    <property type="match status" value="1"/>
</dbReference>
<keyword evidence="6" id="KW-0472">Membrane</keyword>
<dbReference type="GO" id="GO:0008235">
    <property type="term" value="F:metalloexopeptidase activity"/>
    <property type="evidence" value="ECO:0007669"/>
    <property type="project" value="InterPro"/>
</dbReference>
<keyword evidence="7" id="KW-0325">Glycoprotein</keyword>
<feature type="domain" description="Peptidase M28" evidence="9">
    <location>
        <begin position="101"/>
        <end position="290"/>
    </location>
</feature>
<evidence type="ECO:0000259" key="9">
    <source>
        <dbReference type="Pfam" id="PF04389"/>
    </source>
</evidence>
<evidence type="ECO:0000256" key="3">
    <source>
        <dbReference type="ARBA" id="ARBA00010918"/>
    </source>
</evidence>
<comment type="subcellular location">
    <subcellularLocation>
        <location evidence="2">Vacuole membrane</location>
        <topology evidence="2">Multi-pass membrane protein</topology>
    </subcellularLocation>
</comment>
<evidence type="ECO:0000256" key="6">
    <source>
        <dbReference type="ARBA" id="ARBA00022989"/>
    </source>
</evidence>
<dbReference type="GO" id="GO:0005774">
    <property type="term" value="C:vacuolar membrane"/>
    <property type="evidence" value="ECO:0007669"/>
    <property type="project" value="UniProtKB-SubCell"/>
</dbReference>
<evidence type="ECO:0000256" key="7">
    <source>
        <dbReference type="ARBA" id="ARBA00023180"/>
    </source>
</evidence>
<gene>
    <name evidence="10" type="ORF">GRFL_1209</name>
</gene>
<evidence type="ECO:0000256" key="4">
    <source>
        <dbReference type="ARBA" id="ARBA00017435"/>
    </source>
</evidence>
<comment type="similarity">
    <text evidence="3">Belongs to the peptidase M28 family.</text>
</comment>
<reference evidence="10 11" key="1">
    <citation type="submission" date="2016-07" db="EMBL/GenBank/DDBJ databases">
        <title>Multi-omics approach to identify versatile polysaccharide utilization systems of a marine flavobacterium Gramella flava.</title>
        <authorList>
            <person name="Tang K."/>
        </authorList>
    </citation>
    <scope>NUCLEOTIDE SEQUENCE [LARGE SCALE GENOMIC DNA]</scope>
    <source>
        <strain evidence="10 11">JLT2011</strain>
    </source>
</reference>